<evidence type="ECO:0000313" key="2">
    <source>
        <dbReference type="Proteomes" id="UP000765509"/>
    </source>
</evidence>
<gene>
    <name evidence="1" type="ORF">O181_023021</name>
</gene>
<sequence>MSTPHYFSMCICICKHCSTETHSSPEGDKQGVSFTHFQYKQNIKKLKSAIEPKNIPNISTSASGFECLQILLGQIFPNDYSQLIQSTLFTPLGLNSTAQKPYRRSQNITPQDLGIIISAILSLRYNIPHRASRILTPSLNLLINSSISSSDDHSTPAFHISQDLSTIFEHLQLQRLIESYICCPQGFFLNGLTYSVTIDQPHCQCHNEPNDHDPPCTQSLGKLINLAEPRTPSTTNSKKNQYQQKISFISHSKIGFPDFSSGVA</sequence>
<dbReference type="Proteomes" id="UP000765509">
    <property type="component" value="Unassembled WGS sequence"/>
</dbReference>
<dbReference type="EMBL" id="AVOT02007171">
    <property type="protein sequence ID" value="MBW0483306.1"/>
    <property type="molecule type" value="Genomic_DNA"/>
</dbReference>
<organism evidence="1 2">
    <name type="scientific">Austropuccinia psidii MF-1</name>
    <dbReference type="NCBI Taxonomy" id="1389203"/>
    <lineage>
        <taxon>Eukaryota</taxon>
        <taxon>Fungi</taxon>
        <taxon>Dikarya</taxon>
        <taxon>Basidiomycota</taxon>
        <taxon>Pucciniomycotina</taxon>
        <taxon>Pucciniomycetes</taxon>
        <taxon>Pucciniales</taxon>
        <taxon>Sphaerophragmiaceae</taxon>
        <taxon>Austropuccinia</taxon>
    </lineage>
</organism>
<name>A0A9Q3CIL2_9BASI</name>
<evidence type="ECO:0000313" key="1">
    <source>
        <dbReference type="EMBL" id="MBW0483306.1"/>
    </source>
</evidence>
<proteinExistence type="predicted"/>
<accession>A0A9Q3CIL2</accession>
<comment type="caution">
    <text evidence="1">The sequence shown here is derived from an EMBL/GenBank/DDBJ whole genome shotgun (WGS) entry which is preliminary data.</text>
</comment>
<reference evidence="1" key="1">
    <citation type="submission" date="2021-03" db="EMBL/GenBank/DDBJ databases">
        <title>Draft genome sequence of rust myrtle Austropuccinia psidii MF-1, a brazilian biotype.</title>
        <authorList>
            <person name="Quecine M.C."/>
            <person name="Pachon D.M.R."/>
            <person name="Bonatelli M.L."/>
            <person name="Correr F.H."/>
            <person name="Franceschini L.M."/>
            <person name="Leite T.F."/>
            <person name="Margarido G.R.A."/>
            <person name="Almeida C.A."/>
            <person name="Ferrarezi J.A."/>
            <person name="Labate C.A."/>
        </authorList>
    </citation>
    <scope>NUCLEOTIDE SEQUENCE</scope>
    <source>
        <strain evidence="1">MF-1</strain>
    </source>
</reference>
<keyword evidence="2" id="KW-1185">Reference proteome</keyword>
<protein>
    <submittedName>
        <fullName evidence="1">Uncharacterized protein</fullName>
    </submittedName>
</protein>
<dbReference type="AlphaFoldDB" id="A0A9Q3CIL2"/>
<dbReference type="OrthoDB" id="2985118at2759"/>